<name>A0A2K3DAZ1_CHLRE</name>
<dbReference type="SUPFAM" id="SSF49468">
    <property type="entry name" value="VHL"/>
    <property type="match status" value="1"/>
</dbReference>
<dbReference type="OMA" id="FRNHENN"/>
<dbReference type="RefSeq" id="XP_042920314.1">
    <property type="nucleotide sequence ID" value="XM_043066917.1"/>
</dbReference>
<feature type="region of interest" description="Disordered" evidence="1">
    <location>
        <begin position="157"/>
        <end position="195"/>
    </location>
</feature>
<dbReference type="Proteomes" id="UP000006906">
    <property type="component" value="Chromosome 10"/>
</dbReference>
<dbReference type="GeneID" id="66055064"/>
<dbReference type="Gene3D" id="2.60.40.780">
    <property type="entry name" value="von Hippel-Lindau disease tumour suppressor, beta domain"/>
    <property type="match status" value="1"/>
</dbReference>
<feature type="domain" description="von Hippel-Lindau disease tumour suppressor beta" evidence="2">
    <location>
        <begin position="33"/>
        <end position="105"/>
    </location>
</feature>
<dbReference type="InterPro" id="IPR036208">
    <property type="entry name" value="VHL_sf"/>
</dbReference>
<dbReference type="InterPro" id="IPR037140">
    <property type="entry name" value="VHL_beta_dom_sf"/>
</dbReference>
<dbReference type="OrthoDB" id="545062at2759"/>
<evidence type="ECO:0000313" key="4">
    <source>
        <dbReference type="Proteomes" id="UP000006906"/>
    </source>
</evidence>
<gene>
    <name evidence="3" type="ORF">CHLRE_10g448150v5</name>
</gene>
<proteinExistence type="predicted"/>
<dbReference type="KEGG" id="cre:CHLRE_10g448150v5"/>
<protein>
    <recommendedName>
        <fullName evidence="2">von Hippel-Lindau disease tumour suppressor beta domain-containing protein</fullName>
    </recommendedName>
</protein>
<dbReference type="Gramene" id="PNW77706">
    <property type="protein sequence ID" value="PNW77706"/>
    <property type="gene ID" value="CHLRE_10g448150v5"/>
</dbReference>
<dbReference type="PaxDb" id="3055-EDP07976"/>
<dbReference type="EMBL" id="CM008971">
    <property type="protein sequence ID" value="PNW77706.1"/>
    <property type="molecule type" value="Genomic_DNA"/>
</dbReference>
<sequence>MAWQEFAAVGLPWRDPPQQPPEPQFFYSDGDKVQSLHSRFRVNLVLTNRTRHNVEVYWVDFDGRESFYGKMEPWSTILVYTFLTHPFVFRSKALAIGDLLVNNLPVCWPSSSHPFQEVTEAQFCAWTPASHASYFRPKFPQFAAAVRQLLLACNAQHKRPGSRRSSAGGGGGEENLGGCKSRRSSSTGGSESGVGEARCCGQLWKKPGEGTAGTPGASAVEPQGQASLGLLPYDLVLKIISYLAPPLHFVLPVGKEAVEMLPPSVEHSAQPPVVFMAARLLGPRAPKQPTADAAAWVAAATIVQRAGGGPPGMQLLPEALPAWPLANGVAGARAAQLLAGAAQQAQHAVIAQAVAAAAEPEAPLPAGTHEVLQYTEALALAHLAFKRVTHMASQQEAQAPVLWQYIKAAREAAGKRGTQDRLAALQQHSTAAMTSQEWQRRLAPWPLEDSMFNPVGAP</sequence>
<keyword evidence="4" id="KW-1185">Reference proteome</keyword>
<evidence type="ECO:0000313" key="3">
    <source>
        <dbReference type="EMBL" id="PNW77706.1"/>
    </source>
</evidence>
<evidence type="ECO:0000259" key="2">
    <source>
        <dbReference type="Pfam" id="PF01847"/>
    </source>
</evidence>
<dbReference type="Pfam" id="PF01847">
    <property type="entry name" value="VHL"/>
    <property type="match status" value="1"/>
</dbReference>
<evidence type="ECO:0000256" key="1">
    <source>
        <dbReference type="SAM" id="MobiDB-lite"/>
    </source>
</evidence>
<dbReference type="ExpressionAtlas" id="A0A2K3DAZ1">
    <property type="expression patterns" value="baseline and differential"/>
</dbReference>
<dbReference type="InParanoid" id="A0A2K3DAZ1"/>
<organism evidence="3 4">
    <name type="scientific">Chlamydomonas reinhardtii</name>
    <name type="common">Chlamydomonas smithii</name>
    <dbReference type="NCBI Taxonomy" id="3055"/>
    <lineage>
        <taxon>Eukaryota</taxon>
        <taxon>Viridiplantae</taxon>
        <taxon>Chlorophyta</taxon>
        <taxon>core chlorophytes</taxon>
        <taxon>Chlorophyceae</taxon>
        <taxon>CS clade</taxon>
        <taxon>Chlamydomonadales</taxon>
        <taxon>Chlamydomonadaceae</taxon>
        <taxon>Chlamydomonas</taxon>
    </lineage>
</organism>
<reference evidence="3 4" key="1">
    <citation type="journal article" date="2007" name="Science">
        <title>The Chlamydomonas genome reveals the evolution of key animal and plant functions.</title>
        <authorList>
            <person name="Merchant S.S."/>
            <person name="Prochnik S.E."/>
            <person name="Vallon O."/>
            <person name="Harris E.H."/>
            <person name="Karpowicz S.J."/>
            <person name="Witman G.B."/>
            <person name="Terry A."/>
            <person name="Salamov A."/>
            <person name="Fritz-Laylin L.K."/>
            <person name="Marechal-Drouard L."/>
            <person name="Marshall W.F."/>
            <person name="Qu L.H."/>
            <person name="Nelson D.R."/>
            <person name="Sanderfoot A.A."/>
            <person name="Spalding M.H."/>
            <person name="Kapitonov V.V."/>
            <person name="Ren Q."/>
            <person name="Ferris P."/>
            <person name="Lindquist E."/>
            <person name="Shapiro H."/>
            <person name="Lucas S.M."/>
            <person name="Grimwood J."/>
            <person name="Schmutz J."/>
            <person name="Cardol P."/>
            <person name="Cerutti H."/>
            <person name="Chanfreau G."/>
            <person name="Chen C.L."/>
            <person name="Cognat V."/>
            <person name="Croft M.T."/>
            <person name="Dent R."/>
            <person name="Dutcher S."/>
            <person name="Fernandez E."/>
            <person name="Fukuzawa H."/>
            <person name="Gonzalez-Ballester D."/>
            <person name="Gonzalez-Halphen D."/>
            <person name="Hallmann A."/>
            <person name="Hanikenne M."/>
            <person name="Hippler M."/>
            <person name="Inwood W."/>
            <person name="Jabbari K."/>
            <person name="Kalanon M."/>
            <person name="Kuras R."/>
            <person name="Lefebvre P.A."/>
            <person name="Lemaire S.D."/>
            <person name="Lobanov A.V."/>
            <person name="Lohr M."/>
            <person name="Manuell A."/>
            <person name="Meier I."/>
            <person name="Mets L."/>
            <person name="Mittag M."/>
            <person name="Mittelmeier T."/>
            <person name="Moroney J.V."/>
            <person name="Moseley J."/>
            <person name="Napoli C."/>
            <person name="Nedelcu A.M."/>
            <person name="Niyogi K."/>
            <person name="Novoselov S.V."/>
            <person name="Paulsen I.T."/>
            <person name="Pazour G."/>
            <person name="Purton S."/>
            <person name="Ral J.P."/>
            <person name="Riano-Pachon D.M."/>
            <person name="Riekhof W."/>
            <person name="Rymarquis L."/>
            <person name="Schroda M."/>
            <person name="Stern D."/>
            <person name="Umen J."/>
            <person name="Willows R."/>
            <person name="Wilson N."/>
            <person name="Zimmer S.L."/>
            <person name="Allmer J."/>
            <person name="Balk J."/>
            <person name="Bisova K."/>
            <person name="Chen C.J."/>
            <person name="Elias M."/>
            <person name="Gendler K."/>
            <person name="Hauser C."/>
            <person name="Lamb M.R."/>
            <person name="Ledford H."/>
            <person name="Long J.C."/>
            <person name="Minagawa J."/>
            <person name="Page M.D."/>
            <person name="Pan J."/>
            <person name="Pootakham W."/>
            <person name="Roje S."/>
            <person name="Rose A."/>
            <person name="Stahlberg E."/>
            <person name="Terauchi A.M."/>
            <person name="Yang P."/>
            <person name="Ball S."/>
            <person name="Bowler C."/>
            <person name="Dieckmann C.L."/>
            <person name="Gladyshev V.N."/>
            <person name="Green P."/>
            <person name="Jorgensen R."/>
            <person name="Mayfield S."/>
            <person name="Mueller-Roeber B."/>
            <person name="Rajamani S."/>
            <person name="Sayre R.T."/>
            <person name="Brokstein P."/>
            <person name="Dubchak I."/>
            <person name="Goodstein D."/>
            <person name="Hornick L."/>
            <person name="Huang Y.W."/>
            <person name="Jhaveri J."/>
            <person name="Luo Y."/>
            <person name="Martinez D."/>
            <person name="Ngau W.C."/>
            <person name="Otillar B."/>
            <person name="Poliakov A."/>
            <person name="Porter A."/>
            <person name="Szajkowski L."/>
            <person name="Werner G."/>
            <person name="Zhou K."/>
            <person name="Grigoriev I.V."/>
            <person name="Rokhsar D.S."/>
            <person name="Grossman A.R."/>
        </authorList>
    </citation>
    <scope>NUCLEOTIDE SEQUENCE [LARGE SCALE GENOMIC DNA]</scope>
    <source>
        <strain evidence="4">CC-503</strain>
    </source>
</reference>
<dbReference type="AlphaFoldDB" id="A0A2K3DAZ1"/>
<dbReference type="InterPro" id="IPR024053">
    <property type="entry name" value="VHL_beta_dom"/>
</dbReference>
<feature type="compositionally biased region" description="Low complexity" evidence="1">
    <location>
        <begin position="176"/>
        <end position="195"/>
    </location>
</feature>
<accession>A0A2K3DAZ1</accession>